<sequence length="71" mass="8138">MLESDKLICHLIMLIKYTALLIQRGQSCFFSHLVVDKHNSMVSRIVMSMARILIYMSAHQFFQICYAPGSG</sequence>
<keyword evidence="2" id="KW-1185">Reference proteome</keyword>
<gene>
    <name evidence="1" type="ORF">T07_1382</name>
</gene>
<evidence type="ECO:0000313" key="2">
    <source>
        <dbReference type="Proteomes" id="UP000054630"/>
    </source>
</evidence>
<dbReference type="Proteomes" id="UP000054630">
    <property type="component" value="Unassembled WGS sequence"/>
</dbReference>
<protein>
    <submittedName>
        <fullName evidence="1">Uncharacterized protein</fullName>
    </submittedName>
</protein>
<comment type="caution">
    <text evidence="1">The sequence shown here is derived from an EMBL/GenBank/DDBJ whole genome shotgun (WGS) entry which is preliminary data.</text>
</comment>
<proteinExistence type="predicted"/>
<organism evidence="1 2">
    <name type="scientific">Trichinella nelsoni</name>
    <dbReference type="NCBI Taxonomy" id="6336"/>
    <lineage>
        <taxon>Eukaryota</taxon>
        <taxon>Metazoa</taxon>
        <taxon>Ecdysozoa</taxon>
        <taxon>Nematoda</taxon>
        <taxon>Enoplea</taxon>
        <taxon>Dorylaimia</taxon>
        <taxon>Trichinellida</taxon>
        <taxon>Trichinellidae</taxon>
        <taxon>Trichinella</taxon>
    </lineage>
</organism>
<accession>A0A0V0SH33</accession>
<evidence type="ECO:0000313" key="1">
    <source>
        <dbReference type="EMBL" id="KRX26062.1"/>
    </source>
</evidence>
<dbReference type="OrthoDB" id="5932204at2759"/>
<name>A0A0V0SH33_9BILA</name>
<reference evidence="1 2" key="1">
    <citation type="submission" date="2015-01" db="EMBL/GenBank/DDBJ databases">
        <title>Evolution of Trichinella species and genotypes.</title>
        <authorList>
            <person name="Korhonen P.K."/>
            <person name="Edoardo P."/>
            <person name="Giuseppe L.R."/>
            <person name="Gasser R.B."/>
        </authorList>
    </citation>
    <scope>NUCLEOTIDE SEQUENCE [LARGE SCALE GENOMIC DNA]</scope>
    <source>
        <strain evidence="1">ISS37</strain>
    </source>
</reference>
<dbReference type="EMBL" id="JYDL01000009">
    <property type="protein sequence ID" value="KRX26062.1"/>
    <property type="molecule type" value="Genomic_DNA"/>
</dbReference>
<dbReference type="AlphaFoldDB" id="A0A0V0SH33"/>